<dbReference type="Gene3D" id="3.30.1520.10">
    <property type="entry name" value="Phox-like domain"/>
    <property type="match status" value="1"/>
</dbReference>
<dbReference type="GO" id="GO:0042147">
    <property type="term" value="P:retrograde transport, endosome to Golgi"/>
    <property type="evidence" value="ECO:0007669"/>
    <property type="project" value="InterPro"/>
</dbReference>
<feature type="region of interest" description="Disordered" evidence="12">
    <location>
        <begin position="318"/>
        <end position="375"/>
    </location>
</feature>
<evidence type="ECO:0000256" key="1">
    <source>
        <dbReference type="ARBA" id="ARBA00002474"/>
    </source>
</evidence>
<feature type="compositionally biased region" description="Low complexity" evidence="12">
    <location>
        <begin position="1"/>
        <end position="15"/>
    </location>
</feature>
<dbReference type="GO" id="GO:0005829">
    <property type="term" value="C:cytosol"/>
    <property type="evidence" value="ECO:0007669"/>
    <property type="project" value="GOC"/>
</dbReference>
<feature type="region of interest" description="Disordered" evidence="12">
    <location>
        <begin position="191"/>
        <end position="264"/>
    </location>
</feature>
<dbReference type="InterPro" id="IPR035704">
    <property type="entry name" value="SNX8/Mvp1_PX"/>
</dbReference>
<proteinExistence type="inferred from homology"/>
<feature type="compositionally biased region" description="Polar residues" evidence="12">
    <location>
        <begin position="203"/>
        <end position="215"/>
    </location>
</feature>
<evidence type="ECO:0000313" key="14">
    <source>
        <dbReference type="EMBL" id="RKU47024.1"/>
    </source>
</evidence>
<dbReference type="CDD" id="cd07597">
    <property type="entry name" value="BAR_SNX8"/>
    <property type="match status" value="1"/>
</dbReference>
<dbReference type="InterPro" id="IPR028662">
    <property type="entry name" value="SNX8/Mvp1"/>
</dbReference>
<dbReference type="Proteomes" id="UP000275385">
    <property type="component" value="Unassembled WGS sequence"/>
</dbReference>
<dbReference type="Gene3D" id="1.20.1270.60">
    <property type="entry name" value="Arfaptin homology (AH) domain/BAR domain"/>
    <property type="match status" value="1"/>
</dbReference>
<dbReference type="GO" id="GO:0006623">
    <property type="term" value="P:protein targeting to vacuole"/>
    <property type="evidence" value="ECO:0007669"/>
    <property type="project" value="TreeGrafter"/>
</dbReference>
<evidence type="ECO:0000256" key="9">
    <source>
        <dbReference type="ARBA" id="ARBA00023136"/>
    </source>
</evidence>
<comment type="similarity">
    <text evidence="4">Belongs to the sorting nexin family.</text>
</comment>
<feature type="compositionally biased region" description="Low complexity" evidence="12">
    <location>
        <begin position="277"/>
        <end position="288"/>
    </location>
</feature>
<feature type="compositionally biased region" description="Polar residues" evidence="12">
    <location>
        <begin position="16"/>
        <end position="26"/>
    </location>
</feature>
<dbReference type="SUPFAM" id="SSF64268">
    <property type="entry name" value="PX domain"/>
    <property type="match status" value="1"/>
</dbReference>
<feature type="compositionally biased region" description="Basic and acidic residues" evidence="12">
    <location>
        <begin position="237"/>
        <end position="249"/>
    </location>
</feature>
<feature type="compositionally biased region" description="Gly residues" evidence="12">
    <location>
        <begin position="346"/>
        <end position="356"/>
    </location>
</feature>
<evidence type="ECO:0000256" key="11">
    <source>
        <dbReference type="SAM" id="Coils"/>
    </source>
</evidence>
<dbReference type="Gene3D" id="1.10.238.10">
    <property type="entry name" value="EF-hand"/>
    <property type="match status" value="1"/>
</dbReference>
<evidence type="ECO:0000256" key="3">
    <source>
        <dbReference type="ARBA" id="ARBA00004496"/>
    </source>
</evidence>
<feature type="coiled-coil region" evidence="11">
    <location>
        <begin position="622"/>
        <end position="670"/>
    </location>
</feature>
<evidence type="ECO:0000256" key="12">
    <source>
        <dbReference type="SAM" id="MobiDB-lite"/>
    </source>
</evidence>
<dbReference type="CDD" id="cd06866">
    <property type="entry name" value="PX_SNX8_Mvp1p_like"/>
    <property type="match status" value="1"/>
</dbReference>
<evidence type="ECO:0000256" key="7">
    <source>
        <dbReference type="ARBA" id="ARBA00022490"/>
    </source>
</evidence>
<evidence type="ECO:0000259" key="13">
    <source>
        <dbReference type="PROSITE" id="PS50195"/>
    </source>
</evidence>
<dbReference type="OrthoDB" id="10064318at2759"/>
<evidence type="ECO:0000313" key="15">
    <source>
        <dbReference type="Proteomes" id="UP000275385"/>
    </source>
</evidence>
<keyword evidence="11" id="KW-0175">Coiled coil</keyword>
<keyword evidence="8" id="KW-0653">Protein transport</keyword>
<comment type="function">
    <text evidence="1">Required for vacuolar protein sorting.</text>
</comment>
<feature type="domain" description="PX" evidence="13">
    <location>
        <begin position="379"/>
        <end position="493"/>
    </location>
</feature>
<keyword evidence="15" id="KW-1185">Reference proteome</keyword>
<dbReference type="AlphaFoldDB" id="A0A420YGN2"/>
<feature type="region of interest" description="Disordered" evidence="12">
    <location>
        <begin position="1"/>
        <end position="64"/>
    </location>
</feature>
<feature type="region of interest" description="Disordered" evidence="12">
    <location>
        <begin position="270"/>
        <end position="289"/>
    </location>
</feature>
<dbReference type="PROSITE" id="PS50195">
    <property type="entry name" value="PX"/>
    <property type="match status" value="1"/>
</dbReference>
<reference evidence="14 15" key="1">
    <citation type="submission" date="2018-08" db="EMBL/GenBank/DDBJ databases">
        <title>Draft genome of the lignicolous fungus Coniochaeta pulveracea.</title>
        <authorList>
            <person name="Borstlap C.J."/>
            <person name="De Witt R.N."/>
            <person name="Botha A."/>
            <person name="Volschenk H."/>
        </authorList>
    </citation>
    <scope>NUCLEOTIDE SEQUENCE [LARGE SCALE GENOMIC DNA]</scope>
    <source>
        <strain evidence="14 15">CAB683</strain>
    </source>
</reference>
<keyword evidence="9" id="KW-0472">Membrane</keyword>
<comment type="subcellular location">
    <subcellularLocation>
        <location evidence="3">Cytoplasm</location>
    </subcellularLocation>
    <subcellularLocation>
        <location evidence="2">Membrane</location>
        <topology evidence="2">Peripheral membrane protein</topology>
        <orientation evidence="2">Cytoplasmic side</orientation>
    </subcellularLocation>
</comment>
<dbReference type="InterPro" id="IPR036871">
    <property type="entry name" value="PX_dom_sf"/>
</dbReference>
<evidence type="ECO:0000256" key="6">
    <source>
        <dbReference type="ARBA" id="ARBA00022448"/>
    </source>
</evidence>
<dbReference type="STRING" id="177199.A0A420YGN2"/>
<dbReference type="PANTHER" id="PTHR47554">
    <property type="entry name" value="SORTING NEXIN MVP1"/>
    <property type="match status" value="1"/>
</dbReference>
<dbReference type="InterPro" id="IPR027267">
    <property type="entry name" value="AH/BAR_dom_sf"/>
</dbReference>
<accession>A0A420YGN2</accession>
<sequence length="758" mass="82533">MSLFGSSPPEAASPATATNLGNSKSSLFEDEPAMTKSTSSALFQDDNPSGPGSPWDLPTPRKQKSRADLLRSLLPASDVPESYIETFDAVVRDSGSGGRVTAGGVARTLSAAHVSADEQARIMSIVAPNGGGDLSLGRNEFNALLALIGLAQEGEDPSLDGVDERRRNLPLPKLPGLVGDNKPVLSNLGELAAKPPQRPVTPSVDTNHTVNTSKQAPPITKPSMDYPDDPWGAPDLHANHDHPPLDQHRSNGAGPGEPSVTVNGNSVYKASEESGTHGRTTSTFTTSTIASAPGDTYQHNALSTAASPPVGGGWGYFDGSNQQPGAGGFSEPAAQANNPVLNPFAGGPGGQGGQEPGEGPDPASSRTLGGAGRTGSGIEETIVVSLMPEKEGLFFFQHHNYEVSNARRGSKVIRRYSDFVWLLDCLHKRYPFRALPLLPPKRVAVNGNHLSNDGAFIEKRRRGLARFLNALVRHPVLGQEQLVIMFLTVPTELAVWRKQANLSVQDEFAGRTLPPGLEDSLLPSLEDLFERTRRGIQRSAELYISICNIMDRLVKRSEGVAADHARIGLSLNSLIEVSDDTYATDTSEVPLLNDGLMAMSKHLRTGQSLMEDEAKAWDAGVLEDLKRQRDQLVSLRDLFERRDRLDKDSIPHLEKRIQTNENRLTALRAKPEGMVKPGEIDKVVESIIKDKESIVNQHNRSVFVKECLRDELIYFQNSQYHVTHWNQDWAQERVKYSEMLADNWRRLLDELEGMPTAA</sequence>
<dbReference type="PANTHER" id="PTHR47554:SF1">
    <property type="entry name" value="SORTING NEXIN MVP1"/>
    <property type="match status" value="1"/>
</dbReference>
<dbReference type="Pfam" id="PF19566">
    <property type="entry name" value="Snx8_BAR_dom"/>
    <property type="match status" value="1"/>
</dbReference>
<evidence type="ECO:0000256" key="4">
    <source>
        <dbReference type="ARBA" id="ARBA00010883"/>
    </source>
</evidence>
<evidence type="ECO:0000256" key="8">
    <source>
        <dbReference type="ARBA" id="ARBA00022927"/>
    </source>
</evidence>
<gene>
    <name evidence="14" type="primary">MVP1</name>
    <name evidence="14" type="ORF">DL546_008365</name>
</gene>
<organism evidence="14 15">
    <name type="scientific">Coniochaeta pulveracea</name>
    <dbReference type="NCBI Taxonomy" id="177199"/>
    <lineage>
        <taxon>Eukaryota</taxon>
        <taxon>Fungi</taxon>
        <taxon>Dikarya</taxon>
        <taxon>Ascomycota</taxon>
        <taxon>Pezizomycotina</taxon>
        <taxon>Sordariomycetes</taxon>
        <taxon>Sordariomycetidae</taxon>
        <taxon>Coniochaetales</taxon>
        <taxon>Coniochaetaceae</taxon>
        <taxon>Coniochaeta</taxon>
    </lineage>
</organism>
<dbReference type="GO" id="GO:0032266">
    <property type="term" value="F:phosphatidylinositol-3-phosphate binding"/>
    <property type="evidence" value="ECO:0007669"/>
    <property type="project" value="TreeGrafter"/>
</dbReference>
<dbReference type="SMART" id="SM00312">
    <property type="entry name" value="PX"/>
    <property type="match status" value="1"/>
</dbReference>
<keyword evidence="6" id="KW-0813">Transport</keyword>
<dbReference type="Pfam" id="PF00787">
    <property type="entry name" value="PX"/>
    <property type="match status" value="1"/>
</dbReference>
<dbReference type="InterPro" id="IPR001683">
    <property type="entry name" value="PX_dom"/>
</dbReference>
<keyword evidence="7" id="KW-0963">Cytoplasm</keyword>
<protein>
    <recommendedName>
        <fullName evidence="5">Sorting nexin MVP1</fullName>
    </recommendedName>
    <alternativeName>
        <fullName evidence="10">Sorting nexin mvp1</fullName>
    </alternativeName>
</protein>
<name>A0A420YGN2_9PEZI</name>
<dbReference type="FunFam" id="3.30.1520.10:FF:000037">
    <property type="entry name" value="Sorting nexin mvp-1"/>
    <property type="match status" value="1"/>
</dbReference>
<evidence type="ECO:0000256" key="2">
    <source>
        <dbReference type="ARBA" id="ARBA00004287"/>
    </source>
</evidence>
<dbReference type="InterPro" id="IPR045734">
    <property type="entry name" value="Snx8_BAR_dom"/>
</dbReference>
<evidence type="ECO:0000256" key="10">
    <source>
        <dbReference type="ARBA" id="ARBA00072009"/>
    </source>
</evidence>
<dbReference type="EMBL" id="QVQW01000011">
    <property type="protein sequence ID" value="RKU47024.1"/>
    <property type="molecule type" value="Genomic_DNA"/>
</dbReference>
<dbReference type="FunFam" id="1.20.1270.60:FF:000072">
    <property type="entry name" value="Sorting nexin MVP1"/>
    <property type="match status" value="1"/>
</dbReference>
<comment type="caution">
    <text evidence="14">The sequence shown here is derived from an EMBL/GenBank/DDBJ whole genome shotgun (WGS) entry which is preliminary data.</text>
</comment>
<dbReference type="GO" id="GO:0016020">
    <property type="term" value="C:membrane"/>
    <property type="evidence" value="ECO:0007669"/>
    <property type="project" value="UniProtKB-SubCell"/>
</dbReference>
<evidence type="ECO:0000256" key="5">
    <source>
        <dbReference type="ARBA" id="ARBA00014268"/>
    </source>
</evidence>
<dbReference type="GO" id="GO:0005768">
    <property type="term" value="C:endosome"/>
    <property type="evidence" value="ECO:0007669"/>
    <property type="project" value="TreeGrafter"/>
</dbReference>